<evidence type="ECO:0000313" key="11">
    <source>
        <dbReference type="WBParaSite" id="Pan_g1456.t1"/>
    </source>
</evidence>
<reference evidence="10" key="1">
    <citation type="journal article" date="2013" name="Genetics">
        <title>The draft genome and transcriptome of Panagrellus redivivus are shaped by the harsh demands of a free-living lifestyle.</title>
        <authorList>
            <person name="Srinivasan J."/>
            <person name="Dillman A.R."/>
            <person name="Macchietto M.G."/>
            <person name="Heikkinen L."/>
            <person name="Lakso M."/>
            <person name="Fracchia K.M."/>
            <person name="Antoshechkin I."/>
            <person name="Mortazavi A."/>
            <person name="Wong G."/>
            <person name="Sternberg P.W."/>
        </authorList>
    </citation>
    <scope>NUCLEOTIDE SEQUENCE [LARGE SCALE GENOMIC DNA]</scope>
    <source>
        <strain evidence="10">MT8872</strain>
    </source>
</reference>
<dbReference type="InterPro" id="IPR003101">
    <property type="entry name" value="KIX_dom"/>
</dbReference>
<dbReference type="Pfam" id="PF02172">
    <property type="entry name" value="KIX"/>
    <property type="match status" value="1"/>
</dbReference>
<keyword evidence="3" id="KW-0808">Transferase</keyword>
<dbReference type="EC" id="2.3.1.48" evidence="2"/>
<dbReference type="InterPro" id="IPR036529">
    <property type="entry name" value="KIX_dom_sf"/>
</dbReference>
<protein>
    <recommendedName>
        <fullName evidence="2">histone acetyltransferase</fullName>
        <ecNumber evidence="2">2.3.1.48</ecNumber>
    </recommendedName>
</protein>
<evidence type="ECO:0000256" key="3">
    <source>
        <dbReference type="ARBA" id="ARBA00022679"/>
    </source>
</evidence>
<evidence type="ECO:0000256" key="6">
    <source>
        <dbReference type="ARBA" id="ARBA00023163"/>
    </source>
</evidence>
<sequence>MVGKIVKGIFPNPYPAAMQDQRIKDLISYARKVEKEMFQLATDKEDYYHLVVERIYKIQKELQEIRQKNLALQH</sequence>
<keyword evidence="6" id="KW-0804">Transcription</keyword>
<evidence type="ECO:0000256" key="7">
    <source>
        <dbReference type="ARBA" id="ARBA00023242"/>
    </source>
</evidence>
<name>A0A7E4V011_PANRE</name>
<accession>A0A7E4V011</accession>
<dbReference type="Proteomes" id="UP000492821">
    <property type="component" value="Unassembled WGS sequence"/>
</dbReference>
<dbReference type="SUPFAM" id="SSF47040">
    <property type="entry name" value="Kix domain of CBP (creb binding protein)"/>
    <property type="match status" value="1"/>
</dbReference>
<dbReference type="GO" id="GO:0003713">
    <property type="term" value="F:transcription coactivator activity"/>
    <property type="evidence" value="ECO:0007669"/>
    <property type="project" value="TreeGrafter"/>
</dbReference>
<proteinExistence type="predicted"/>
<dbReference type="GO" id="GO:0004402">
    <property type="term" value="F:histone acetyltransferase activity"/>
    <property type="evidence" value="ECO:0007669"/>
    <property type="project" value="InterPro"/>
</dbReference>
<dbReference type="AlphaFoldDB" id="A0A7E4V011"/>
<dbReference type="WBParaSite" id="Pan_g1456.t1">
    <property type="protein sequence ID" value="Pan_g1456.t1"/>
    <property type="gene ID" value="Pan_g1456"/>
</dbReference>
<keyword evidence="10" id="KW-1185">Reference proteome</keyword>
<dbReference type="GO" id="GO:0045944">
    <property type="term" value="P:positive regulation of transcription by RNA polymerase II"/>
    <property type="evidence" value="ECO:0007669"/>
    <property type="project" value="TreeGrafter"/>
</dbReference>
<evidence type="ECO:0000313" key="10">
    <source>
        <dbReference type="Proteomes" id="UP000492821"/>
    </source>
</evidence>
<keyword evidence="5" id="KW-0805">Transcription regulation</keyword>
<evidence type="ECO:0000256" key="1">
    <source>
        <dbReference type="ARBA" id="ARBA00004123"/>
    </source>
</evidence>
<evidence type="ECO:0000256" key="8">
    <source>
        <dbReference type="ARBA" id="ARBA00048017"/>
    </source>
</evidence>
<dbReference type="InterPro" id="IPR013178">
    <property type="entry name" value="Histone_AcTrfase_Rtt109/CBP"/>
</dbReference>
<dbReference type="GO" id="GO:0005634">
    <property type="term" value="C:nucleus"/>
    <property type="evidence" value="ECO:0007669"/>
    <property type="project" value="UniProtKB-SubCell"/>
</dbReference>
<dbReference type="GO" id="GO:0000123">
    <property type="term" value="C:histone acetyltransferase complex"/>
    <property type="evidence" value="ECO:0007669"/>
    <property type="project" value="TreeGrafter"/>
</dbReference>
<dbReference type="PROSITE" id="PS50952">
    <property type="entry name" value="KIX"/>
    <property type="match status" value="1"/>
</dbReference>
<organism evidence="10 11">
    <name type="scientific">Panagrellus redivivus</name>
    <name type="common">Microworm</name>
    <dbReference type="NCBI Taxonomy" id="6233"/>
    <lineage>
        <taxon>Eukaryota</taxon>
        <taxon>Metazoa</taxon>
        <taxon>Ecdysozoa</taxon>
        <taxon>Nematoda</taxon>
        <taxon>Chromadorea</taxon>
        <taxon>Rhabditida</taxon>
        <taxon>Tylenchina</taxon>
        <taxon>Panagrolaimomorpha</taxon>
        <taxon>Panagrolaimoidea</taxon>
        <taxon>Panagrolaimidae</taxon>
        <taxon>Panagrellus</taxon>
    </lineage>
</organism>
<dbReference type="PANTHER" id="PTHR13808">
    <property type="entry name" value="CBP/P300-RELATED"/>
    <property type="match status" value="1"/>
</dbReference>
<comment type="subcellular location">
    <subcellularLocation>
        <location evidence="1">Nucleus</location>
    </subcellularLocation>
</comment>
<feature type="domain" description="KIX" evidence="9">
    <location>
        <begin position="1"/>
        <end position="63"/>
    </location>
</feature>
<dbReference type="Gene3D" id="1.10.246.20">
    <property type="entry name" value="Coactivator CBP, KIX domain"/>
    <property type="match status" value="1"/>
</dbReference>
<evidence type="ECO:0000259" key="9">
    <source>
        <dbReference type="PROSITE" id="PS50952"/>
    </source>
</evidence>
<dbReference type="GO" id="GO:0005667">
    <property type="term" value="C:transcription regulator complex"/>
    <property type="evidence" value="ECO:0007669"/>
    <property type="project" value="TreeGrafter"/>
</dbReference>
<keyword evidence="4" id="KW-0156">Chromatin regulator</keyword>
<evidence type="ECO:0000256" key="2">
    <source>
        <dbReference type="ARBA" id="ARBA00013184"/>
    </source>
</evidence>
<comment type="catalytic activity">
    <reaction evidence="8">
        <text>L-lysyl-[protein] + acetyl-CoA = N(6)-acetyl-L-lysyl-[protein] + CoA + H(+)</text>
        <dbReference type="Rhea" id="RHEA:45948"/>
        <dbReference type="Rhea" id="RHEA-COMP:9752"/>
        <dbReference type="Rhea" id="RHEA-COMP:10731"/>
        <dbReference type="ChEBI" id="CHEBI:15378"/>
        <dbReference type="ChEBI" id="CHEBI:29969"/>
        <dbReference type="ChEBI" id="CHEBI:57287"/>
        <dbReference type="ChEBI" id="CHEBI:57288"/>
        <dbReference type="ChEBI" id="CHEBI:61930"/>
        <dbReference type="EC" id="2.3.1.48"/>
    </reaction>
</comment>
<keyword evidence="7" id="KW-0539">Nucleus</keyword>
<evidence type="ECO:0000256" key="4">
    <source>
        <dbReference type="ARBA" id="ARBA00022853"/>
    </source>
</evidence>
<reference evidence="11" key="2">
    <citation type="submission" date="2020-10" db="UniProtKB">
        <authorList>
            <consortium name="WormBaseParasite"/>
        </authorList>
    </citation>
    <scope>IDENTIFICATION</scope>
</reference>
<dbReference type="GO" id="GO:0031490">
    <property type="term" value="F:chromatin DNA binding"/>
    <property type="evidence" value="ECO:0007669"/>
    <property type="project" value="TreeGrafter"/>
</dbReference>
<evidence type="ECO:0000256" key="5">
    <source>
        <dbReference type="ARBA" id="ARBA00023015"/>
    </source>
</evidence>
<dbReference type="PANTHER" id="PTHR13808:SF1">
    <property type="entry name" value="HISTONE ACETYLTRANSFERASE"/>
    <property type="match status" value="1"/>
</dbReference>